<protein>
    <submittedName>
        <fullName evidence="1">Uncharacterized protein</fullName>
    </submittedName>
</protein>
<accession>A0A0A9H911</accession>
<proteinExistence type="predicted"/>
<reference evidence="1" key="2">
    <citation type="journal article" date="2015" name="Data Brief">
        <title>Shoot transcriptome of the giant reed, Arundo donax.</title>
        <authorList>
            <person name="Barrero R.A."/>
            <person name="Guerrero F.D."/>
            <person name="Moolhuijzen P."/>
            <person name="Goolsby J.A."/>
            <person name="Tidwell J."/>
            <person name="Bellgard S.E."/>
            <person name="Bellgard M.I."/>
        </authorList>
    </citation>
    <scope>NUCLEOTIDE SEQUENCE</scope>
    <source>
        <tissue evidence="1">Shoot tissue taken approximately 20 cm above the soil surface</tissue>
    </source>
</reference>
<dbReference type="EMBL" id="GBRH01164246">
    <property type="protein sequence ID" value="JAE33650.1"/>
    <property type="molecule type" value="Transcribed_RNA"/>
</dbReference>
<evidence type="ECO:0000313" key="1">
    <source>
        <dbReference type="EMBL" id="JAE33650.1"/>
    </source>
</evidence>
<dbReference type="AlphaFoldDB" id="A0A0A9H911"/>
<name>A0A0A9H911_ARUDO</name>
<organism evidence="1">
    <name type="scientific">Arundo donax</name>
    <name type="common">Giant reed</name>
    <name type="synonym">Donax arundinaceus</name>
    <dbReference type="NCBI Taxonomy" id="35708"/>
    <lineage>
        <taxon>Eukaryota</taxon>
        <taxon>Viridiplantae</taxon>
        <taxon>Streptophyta</taxon>
        <taxon>Embryophyta</taxon>
        <taxon>Tracheophyta</taxon>
        <taxon>Spermatophyta</taxon>
        <taxon>Magnoliopsida</taxon>
        <taxon>Liliopsida</taxon>
        <taxon>Poales</taxon>
        <taxon>Poaceae</taxon>
        <taxon>PACMAD clade</taxon>
        <taxon>Arundinoideae</taxon>
        <taxon>Arundineae</taxon>
        <taxon>Arundo</taxon>
    </lineage>
</organism>
<sequence length="115" mass="12051">MTQARRGCSYTAIDPCSLVHDSVYVLEVTHVCVHLLPHVPPLISWIRTSHSSISSLSYPGKSVGRSLHTVPRRAGLHPWHASAALHGTRCCVSSGAAICASAGSGLCGRGGSCHP</sequence>
<reference evidence="1" key="1">
    <citation type="submission" date="2014-09" db="EMBL/GenBank/DDBJ databases">
        <authorList>
            <person name="Magalhaes I.L.F."/>
            <person name="Oliveira U."/>
            <person name="Santos F.R."/>
            <person name="Vidigal T.H.D.A."/>
            <person name="Brescovit A.D."/>
            <person name="Santos A.J."/>
        </authorList>
    </citation>
    <scope>NUCLEOTIDE SEQUENCE</scope>
    <source>
        <tissue evidence="1">Shoot tissue taken approximately 20 cm above the soil surface</tissue>
    </source>
</reference>